<sequence>MTEIPSSIVQSSGLPPVLLLPLTALPLIATIAIFNWRFPCTTVEALQRQGASVQGLLTKAWEEDLLGEMEGQFRQAWRRYRDDIENIKLNSIQAPDSRNHPIAWIHFHWCQLRTIDACYTALQNLSVSITLKTETEKRNRRYFTPIDVYSSAINTPNSADSFHVPANQE</sequence>
<keyword evidence="1" id="KW-0472">Membrane</keyword>
<evidence type="ECO:0000256" key="1">
    <source>
        <dbReference type="SAM" id="Phobius"/>
    </source>
</evidence>
<gene>
    <name evidence="2" type="ORF">WG66_13104</name>
</gene>
<keyword evidence="1" id="KW-0812">Transmembrane</keyword>
<reference evidence="2 3" key="1">
    <citation type="submission" date="2015-12" db="EMBL/GenBank/DDBJ databases">
        <title>Draft genome sequence of Moniliophthora roreri, the causal agent of frosty pod rot of cacao.</title>
        <authorList>
            <person name="Aime M.C."/>
            <person name="Diaz-Valderrama J.R."/>
            <person name="Kijpornyongpan T."/>
            <person name="Phillips-Mora W."/>
        </authorList>
    </citation>
    <scope>NUCLEOTIDE SEQUENCE [LARGE SCALE GENOMIC DNA]</scope>
    <source>
        <strain evidence="2 3">MCA 2952</strain>
    </source>
</reference>
<dbReference type="AlphaFoldDB" id="A0A0W0FDC6"/>
<keyword evidence="1" id="KW-1133">Transmembrane helix</keyword>
<comment type="caution">
    <text evidence="2">The sequence shown here is derived from an EMBL/GenBank/DDBJ whole genome shotgun (WGS) entry which is preliminary data.</text>
</comment>
<name>A0A0W0FDC6_MONRR</name>
<organism evidence="2 3">
    <name type="scientific">Moniliophthora roreri</name>
    <name type="common">Frosty pod rot fungus</name>
    <name type="synonym">Monilia roreri</name>
    <dbReference type="NCBI Taxonomy" id="221103"/>
    <lineage>
        <taxon>Eukaryota</taxon>
        <taxon>Fungi</taxon>
        <taxon>Dikarya</taxon>
        <taxon>Basidiomycota</taxon>
        <taxon>Agaricomycotina</taxon>
        <taxon>Agaricomycetes</taxon>
        <taxon>Agaricomycetidae</taxon>
        <taxon>Agaricales</taxon>
        <taxon>Marasmiineae</taxon>
        <taxon>Marasmiaceae</taxon>
        <taxon>Moniliophthora</taxon>
    </lineage>
</organism>
<accession>A0A0W0FDC6</accession>
<evidence type="ECO:0000313" key="3">
    <source>
        <dbReference type="Proteomes" id="UP000054988"/>
    </source>
</evidence>
<evidence type="ECO:0000313" key="2">
    <source>
        <dbReference type="EMBL" id="KTB34312.1"/>
    </source>
</evidence>
<dbReference type="EMBL" id="LATX01002091">
    <property type="protein sequence ID" value="KTB34312.1"/>
    <property type="molecule type" value="Genomic_DNA"/>
</dbReference>
<protein>
    <submittedName>
        <fullName evidence="2">Uncharacterized protein</fullName>
    </submittedName>
</protein>
<proteinExistence type="predicted"/>
<feature type="transmembrane region" description="Helical" evidence="1">
    <location>
        <begin position="17"/>
        <end position="38"/>
    </location>
</feature>
<dbReference type="Proteomes" id="UP000054988">
    <property type="component" value="Unassembled WGS sequence"/>
</dbReference>